<dbReference type="EMBL" id="JAMFTQ010000022">
    <property type="protein sequence ID" value="MCP1388713.1"/>
    <property type="molecule type" value="Genomic_DNA"/>
</dbReference>
<protein>
    <submittedName>
        <fullName evidence="1">Uncharacterized protein</fullName>
    </submittedName>
</protein>
<dbReference type="RefSeq" id="WP_253579571.1">
    <property type="nucleotide sequence ID" value="NZ_JAMFTQ010000022.1"/>
</dbReference>
<sequence length="144" mass="16005">MREIIHLVDSGYDKYSAVANPSETATETPAFTLQVLTPQWARERGMAHELKTDQEFKIRLEFAIDLPEGSIEVAVVNHYSFPDAPGAGFIVTPEWVRKYFNEVAVADFIAPLRIGVADLAMKVLDAKILMPALRVGDLVFDPSD</sequence>
<accession>A0ABT1G6Q3</accession>
<name>A0ABT1G6Q3_9CORY</name>
<evidence type="ECO:0000313" key="1">
    <source>
        <dbReference type="EMBL" id="MCP1388713.1"/>
    </source>
</evidence>
<dbReference type="Proteomes" id="UP001204000">
    <property type="component" value="Unassembled WGS sequence"/>
</dbReference>
<organism evidence="1 2">
    <name type="scientific">Corynebacterium stercoris</name>
    <dbReference type="NCBI Taxonomy" id="2943490"/>
    <lineage>
        <taxon>Bacteria</taxon>
        <taxon>Bacillati</taxon>
        <taxon>Actinomycetota</taxon>
        <taxon>Actinomycetes</taxon>
        <taxon>Mycobacteriales</taxon>
        <taxon>Corynebacteriaceae</taxon>
        <taxon>Corynebacterium</taxon>
    </lineage>
</organism>
<proteinExistence type="predicted"/>
<reference evidence="1" key="1">
    <citation type="submission" date="2022-05" db="EMBL/GenBank/DDBJ databases">
        <title>Corynebacterium sp. TA-R-1 sp. nov., isolated from human feces.</title>
        <authorList>
            <person name="Shamsuzzaman M."/>
            <person name="Dahal R.H."/>
        </authorList>
    </citation>
    <scope>NUCLEOTIDE SEQUENCE</scope>
    <source>
        <strain evidence="1">TA-R-1</strain>
    </source>
</reference>
<comment type="caution">
    <text evidence="1">The sequence shown here is derived from an EMBL/GenBank/DDBJ whole genome shotgun (WGS) entry which is preliminary data.</text>
</comment>
<keyword evidence="2" id="KW-1185">Reference proteome</keyword>
<evidence type="ECO:0000313" key="2">
    <source>
        <dbReference type="Proteomes" id="UP001204000"/>
    </source>
</evidence>
<gene>
    <name evidence="1" type="ORF">M5J20_11055</name>
</gene>